<dbReference type="PROSITE" id="PS51257">
    <property type="entry name" value="PROKAR_LIPOPROTEIN"/>
    <property type="match status" value="1"/>
</dbReference>
<dbReference type="GO" id="GO:0016020">
    <property type="term" value="C:membrane"/>
    <property type="evidence" value="ECO:0007669"/>
    <property type="project" value="InterPro"/>
</dbReference>
<dbReference type="Gene3D" id="1.50.10.10">
    <property type="match status" value="1"/>
</dbReference>
<reference evidence="9 10" key="1">
    <citation type="submission" date="2020-07" db="EMBL/GenBank/DDBJ databases">
        <title>The yeast mating-type switching endonuclease HO is a domesticated member of an unorthodox homing genetic element family.</title>
        <authorList>
            <person name="Coughlan A.Y."/>
            <person name="Lombardi L."/>
            <person name="Braun-Galleani S."/>
            <person name="Martos A.R."/>
            <person name="Galeote V."/>
            <person name="Bigey F."/>
            <person name="Dequin S."/>
            <person name="Byrne K.P."/>
            <person name="Wolfe K.H."/>
        </authorList>
    </citation>
    <scope>NUCLEOTIDE SEQUENCE [LARGE SCALE GENOMIC DNA]</scope>
    <source>
        <strain evidence="9 10">NRRL Y-6702</strain>
    </source>
</reference>
<dbReference type="AlphaFoldDB" id="A0A7H9B901"/>
<keyword evidence="8" id="KW-0732">Signal</keyword>
<dbReference type="GO" id="GO:0004571">
    <property type="term" value="F:mannosyl-oligosaccharide 1,2-alpha-mannosidase activity"/>
    <property type="evidence" value="ECO:0007669"/>
    <property type="project" value="InterPro"/>
</dbReference>
<keyword evidence="6" id="KW-0479">Metal-binding</keyword>
<dbReference type="SUPFAM" id="SSF48225">
    <property type="entry name" value="Seven-hairpin glycosidases"/>
    <property type="match status" value="1"/>
</dbReference>
<sequence>MVIKIWILLCLFVGCCVGNSSFRLQYSRCSFTKQELNDYRREVQDLIYFAHDSYLKYGYPHDELRPISCLPKTRNFADPNDVITNDVLGNFSATLIDSLTTIAVLNDKRRFKETIELIAHTFPQKFDLDSTIQVFETTIRIIGGLLSSHLYATDPTKAVYLGSAYNGVLLDLAKDMADRLLPAYLTSTGLPLPRVNLRHGLKTIDSDLLMENNVAAMASPMFEFTVLSYLTFDEKYAAVTRYAMDKIWSLRSNIDLLPMSFSPHTGQCYSPVTGVGASIDSFYEYALKGALLFDDNSLYEMWDVSYRALTTYCKSDWFFTNAQYITGQTVVSWIDSLSAFFPGLQVLAGHVEDAIYKNIMSLKLWNTFGGVPERWLFRGNLSLLDESLKKNVRNTREEVAIPQDLHRALVPLEWYPLRPEFIESTYYLYRATKDPFYLNIGINILGSLKTKFNFKCGFGGMQDVILGSPQDRMETFVLSETLKYLFLLFDENNELHHSRDNVIFSTEGHPMWLKTEAIRQYSSKRFFNDTVYLKHLQKCRRKDKIAMRRNNRIDNMKNALAGLAKSFFVDEKEDLSGEKKNKDEHRRANLSLLDSYTCTASYNQKHATNWPYSPILSSFNKLFEIEASFAETLRRPAHMIGNTAMEIEQNFYELWADPFQSICLLPTTTESVHLLIEHPKDAKLTVLKNGDIFCTTLKGSLKLALEKVKTGQIDNYGNYITTELFENIDCDDIFNPYHPNRLYSPIFLYRVVAVNGINLQQDANMILARDLIVSDPGQIKTFTQIFGCNANNQLLLENIPIINFLLI</sequence>
<protein>
    <recommendedName>
        <fullName evidence="7">alpha-1,2-Mannosidase</fullName>
        <ecNumber evidence="7">3.2.1.-</ecNumber>
    </recommendedName>
</protein>
<keyword evidence="7" id="KW-0326">Glycosidase</keyword>
<keyword evidence="7" id="KW-0378">Hydrolase</keyword>
<keyword evidence="3" id="KW-0256">Endoplasmic reticulum</keyword>
<dbReference type="InterPro" id="IPR001382">
    <property type="entry name" value="Glyco_hydro_47"/>
</dbReference>
<evidence type="ECO:0000256" key="1">
    <source>
        <dbReference type="ARBA" id="ARBA00004240"/>
    </source>
</evidence>
<dbReference type="EMBL" id="CP058611">
    <property type="protein sequence ID" value="QLG75097.1"/>
    <property type="molecule type" value="Genomic_DNA"/>
</dbReference>
<comment type="similarity">
    <text evidence="2 7">Belongs to the glycosyl hydrolase 47 family.</text>
</comment>
<feature type="active site" description="Proton donor" evidence="5">
    <location>
        <position position="136"/>
    </location>
</feature>
<keyword evidence="6" id="KW-0106">Calcium</keyword>
<proteinExistence type="inferred from homology"/>
<keyword evidence="10" id="KW-1185">Reference proteome</keyword>
<evidence type="ECO:0000256" key="7">
    <source>
        <dbReference type="RuleBase" id="RU361193"/>
    </source>
</evidence>
<feature type="signal peptide" evidence="8">
    <location>
        <begin position="1"/>
        <end position="18"/>
    </location>
</feature>
<dbReference type="InterPro" id="IPR012341">
    <property type="entry name" value="6hp_glycosidase-like_sf"/>
</dbReference>
<comment type="subcellular location">
    <subcellularLocation>
        <location evidence="1">Endoplasmic reticulum</location>
    </subcellularLocation>
</comment>
<feature type="binding site" evidence="6">
    <location>
        <position position="506"/>
    </location>
    <ligand>
        <name>Ca(2+)</name>
        <dbReference type="ChEBI" id="CHEBI:29108"/>
    </ligand>
</feature>
<evidence type="ECO:0000256" key="8">
    <source>
        <dbReference type="SAM" id="SignalP"/>
    </source>
</evidence>
<dbReference type="PRINTS" id="PR00747">
    <property type="entry name" value="GLYHDRLASE47"/>
</dbReference>
<dbReference type="KEGG" id="zmk:HG535_0H04240"/>
<dbReference type="PANTHER" id="PTHR45679">
    <property type="entry name" value="ER DEGRADATION-ENHANCING ALPHA-MANNOSIDASE-LIKE PROTEIN 2"/>
    <property type="match status" value="1"/>
</dbReference>
<evidence type="ECO:0000256" key="5">
    <source>
        <dbReference type="PIRSR" id="PIRSR601382-1"/>
    </source>
</evidence>
<dbReference type="GO" id="GO:0005509">
    <property type="term" value="F:calcium ion binding"/>
    <property type="evidence" value="ECO:0007669"/>
    <property type="project" value="InterPro"/>
</dbReference>
<dbReference type="GO" id="GO:0036503">
    <property type="term" value="P:ERAD pathway"/>
    <property type="evidence" value="ECO:0007669"/>
    <property type="project" value="UniProtKB-ARBA"/>
</dbReference>
<dbReference type="RefSeq" id="XP_037146822.1">
    <property type="nucleotide sequence ID" value="XM_037290927.1"/>
</dbReference>
<gene>
    <name evidence="9" type="ORF">HG535_0H04240</name>
</gene>
<dbReference type="PANTHER" id="PTHR45679:SF5">
    <property type="entry name" value="ER DEGRADATION-ENHANCING ALPHA-MANNOSIDASE-LIKE PROTEIN 1"/>
    <property type="match status" value="1"/>
</dbReference>
<organism evidence="9 10">
    <name type="scientific">Zygotorulaspora mrakii</name>
    <name type="common">Zygosaccharomyces mrakii</name>
    <dbReference type="NCBI Taxonomy" id="42260"/>
    <lineage>
        <taxon>Eukaryota</taxon>
        <taxon>Fungi</taxon>
        <taxon>Dikarya</taxon>
        <taxon>Ascomycota</taxon>
        <taxon>Saccharomycotina</taxon>
        <taxon>Saccharomycetes</taxon>
        <taxon>Saccharomycetales</taxon>
        <taxon>Saccharomycetaceae</taxon>
        <taxon>Zygotorulaspora</taxon>
    </lineage>
</organism>
<accession>A0A7H9B901</accession>
<feature type="active site" description="Proton donor" evidence="5">
    <location>
        <position position="373"/>
    </location>
</feature>
<evidence type="ECO:0000313" key="10">
    <source>
        <dbReference type="Proteomes" id="UP000509704"/>
    </source>
</evidence>
<dbReference type="Proteomes" id="UP000509704">
    <property type="component" value="Chromosome 8"/>
</dbReference>
<evidence type="ECO:0000313" key="9">
    <source>
        <dbReference type="EMBL" id="QLG75097.1"/>
    </source>
</evidence>
<dbReference type="InterPro" id="IPR036026">
    <property type="entry name" value="Seven-hairpin_glycosidases"/>
</dbReference>
<dbReference type="GeneID" id="59238900"/>
<evidence type="ECO:0000256" key="6">
    <source>
        <dbReference type="PIRSR" id="PIRSR601382-2"/>
    </source>
</evidence>
<evidence type="ECO:0000256" key="3">
    <source>
        <dbReference type="ARBA" id="ARBA00022824"/>
    </source>
</evidence>
<feature type="chain" id="PRO_5028983959" description="alpha-1,2-Mannosidase" evidence="8">
    <location>
        <begin position="19"/>
        <end position="807"/>
    </location>
</feature>
<evidence type="ECO:0000256" key="2">
    <source>
        <dbReference type="ARBA" id="ARBA00007658"/>
    </source>
</evidence>
<dbReference type="EC" id="3.2.1.-" evidence="7"/>
<feature type="active site" evidence="5">
    <location>
        <position position="420"/>
    </location>
</feature>
<dbReference type="GO" id="GO:0005975">
    <property type="term" value="P:carbohydrate metabolic process"/>
    <property type="evidence" value="ECO:0007669"/>
    <property type="project" value="InterPro"/>
</dbReference>
<evidence type="ECO:0000256" key="4">
    <source>
        <dbReference type="ARBA" id="ARBA00023180"/>
    </source>
</evidence>
<comment type="cofactor">
    <cofactor evidence="6">
        <name>Ca(2+)</name>
        <dbReference type="ChEBI" id="CHEBI:29108"/>
    </cofactor>
</comment>
<dbReference type="GO" id="GO:1904380">
    <property type="term" value="P:endoplasmic reticulum mannose trimming"/>
    <property type="evidence" value="ECO:0007669"/>
    <property type="project" value="InterPro"/>
</dbReference>
<name>A0A7H9B901_ZYGMR</name>
<dbReference type="GO" id="GO:0044322">
    <property type="term" value="C:endoplasmic reticulum quality control compartment"/>
    <property type="evidence" value="ECO:0007669"/>
    <property type="project" value="GOC"/>
</dbReference>
<dbReference type="InterPro" id="IPR044674">
    <property type="entry name" value="EDEM1/2/3"/>
</dbReference>
<keyword evidence="4" id="KW-0325">Glycoprotein</keyword>
<feature type="active site" evidence="5">
    <location>
        <position position="280"/>
    </location>
</feature>
<dbReference type="Pfam" id="PF01532">
    <property type="entry name" value="Glyco_hydro_47"/>
    <property type="match status" value="1"/>
</dbReference>
<dbReference type="OrthoDB" id="8118055at2759"/>